<dbReference type="CDD" id="cd01066">
    <property type="entry name" value="APP_MetAP"/>
    <property type="match status" value="1"/>
</dbReference>
<evidence type="ECO:0000313" key="3">
    <source>
        <dbReference type="Proteomes" id="UP001139150"/>
    </source>
</evidence>
<gene>
    <name evidence="2" type="ORF">MF646_17190</name>
</gene>
<dbReference type="InterPro" id="IPR029149">
    <property type="entry name" value="Creatin/AminoP/Spt16_N"/>
</dbReference>
<dbReference type="EMBL" id="JAKRYL010000020">
    <property type="protein sequence ID" value="MCL7748856.1"/>
    <property type="molecule type" value="Genomic_DNA"/>
</dbReference>
<dbReference type="Gene3D" id="3.90.230.10">
    <property type="entry name" value="Creatinase/methionine aminopeptidase superfamily"/>
    <property type="match status" value="1"/>
</dbReference>
<sequence>MSILKETDRNALGREEDFVNKIEAVRSILKEKGFDGVEIKSQANFSYLTRGRGFIGLASTAACGSLFITLDRIYLVSENIEIMRLYKEQLDSNPSVEPIGFPWDEPKKRELVIKEITEGLTLATEEELEPEIFKLRSIMTPYDREEYSKLCYETAVLLEETCMNIQKGVSEYELAGEISNKLWSHNIEPITILIAFDERAYNYRHPVMAGERLENYALVGICGRRNGLIVSISRDVLLNNDPEMIHKHEKCAMVNAAFLSGLKVGSTLEKVFERGVMEYEKQGYPLEYKEHHQGGLTGFIPRELRANYGCTHVVRQNEVYAFNPTIQGSKCEDTVLVTEEGIINMTYTGNYAYVTCDIDGEKFVMSTVYVINN</sequence>
<name>A0A9X2CV19_9BACI</name>
<accession>A0A9X2CV19</accession>
<dbReference type="InterPro" id="IPR036005">
    <property type="entry name" value="Creatinase/aminopeptidase-like"/>
</dbReference>
<keyword evidence="3" id="KW-1185">Reference proteome</keyword>
<dbReference type="PANTHER" id="PTHR46112">
    <property type="entry name" value="AMINOPEPTIDASE"/>
    <property type="match status" value="1"/>
</dbReference>
<evidence type="ECO:0000313" key="2">
    <source>
        <dbReference type="EMBL" id="MCL7748856.1"/>
    </source>
</evidence>
<dbReference type="Proteomes" id="UP001139150">
    <property type="component" value="Unassembled WGS sequence"/>
</dbReference>
<proteinExistence type="predicted"/>
<organism evidence="2 3">
    <name type="scientific">Halalkalibacter alkaliphilus</name>
    <dbReference type="NCBI Taxonomy" id="2917993"/>
    <lineage>
        <taxon>Bacteria</taxon>
        <taxon>Bacillati</taxon>
        <taxon>Bacillota</taxon>
        <taxon>Bacilli</taxon>
        <taxon>Bacillales</taxon>
        <taxon>Bacillaceae</taxon>
        <taxon>Halalkalibacter</taxon>
    </lineage>
</organism>
<dbReference type="SUPFAM" id="SSF55920">
    <property type="entry name" value="Creatinase/aminopeptidase"/>
    <property type="match status" value="1"/>
</dbReference>
<dbReference type="AlphaFoldDB" id="A0A9X2CV19"/>
<dbReference type="SUPFAM" id="SSF53092">
    <property type="entry name" value="Creatinase/prolidase N-terminal domain"/>
    <property type="match status" value="1"/>
</dbReference>
<dbReference type="PANTHER" id="PTHR46112:SF2">
    <property type="entry name" value="XAA-PRO AMINOPEPTIDASE P-RELATED"/>
    <property type="match status" value="1"/>
</dbReference>
<feature type="domain" description="Peptidase M24" evidence="1">
    <location>
        <begin position="154"/>
        <end position="339"/>
    </location>
</feature>
<dbReference type="InterPro" id="IPR000994">
    <property type="entry name" value="Pept_M24"/>
</dbReference>
<dbReference type="RefSeq" id="WP_250097743.1">
    <property type="nucleotide sequence ID" value="NZ_JAKRYL010000020.1"/>
</dbReference>
<comment type="caution">
    <text evidence="2">The sequence shown here is derived from an EMBL/GenBank/DDBJ whole genome shotgun (WGS) entry which is preliminary data.</text>
</comment>
<dbReference type="Pfam" id="PF00557">
    <property type="entry name" value="Peptidase_M24"/>
    <property type="match status" value="1"/>
</dbReference>
<protein>
    <submittedName>
        <fullName evidence="2">M24 family metallopeptidase</fullName>
    </submittedName>
</protein>
<reference evidence="2" key="1">
    <citation type="submission" date="2022-02" db="EMBL/GenBank/DDBJ databases">
        <title>Halalkalibacter sp. nov. isolated from Lonar Lake, India.</title>
        <authorList>
            <person name="Joshi A."/>
            <person name="Thite S."/>
            <person name="Lodha T."/>
        </authorList>
    </citation>
    <scope>NUCLEOTIDE SEQUENCE</scope>
    <source>
        <strain evidence="2">MEB205</strain>
    </source>
</reference>
<evidence type="ECO:0000259" key="1">
    <source>
        <dbReference type="Pfam" id="PF00557"/>
    </source>
</evidence>
<dbReference type="InterPro" id="IPR050659">
    <property type="entry name" value="Peptidase_M24B"/>
</dbReference>